<evidence type="ECO:0000313" key="8">
    <source>
        <dbReference type="Proteomes" id="UP001249020"/>
    </source>
</evidence>
<dbReference type="EMBL" id="JAVRIE010000005">
    <property type="protein sequence ID" value="MDT0583348.1"/>
    <property type="molecule type" value="Genomic_DNA"/>
</dbReference>
<dbReference type="RefSeq" id="WP_311362123.1">
    <property type="nucleotide sequence ID" value="NZ_JAVRIE010000005.1"/>
</dbReference>
<feature type="transmembrane region" description="Helical" evidence="5">
    <location>
        <begin position="147"/>
        <end position="166"/>
    </location>
</feature>
<feature type="transmembrane region" description="Helical" evidence="5">
    <location>
        <begin position="91"/>
        <end position="112"/>
    </location>
</feature>
<feature type="transmembrane region" description="Helical" evidence="5">
    <location>
        <begin position="264"/>
        <end position="284"/>
    </location>
</feature>
<feature type="transmembrane region" description="Helical" evidence="5">
    <location>
        <begin position="117"/>
        <end position="135"/>
    </location>
</feature>
<dbReference type="InterPro" id="IPR000620">
    <property type="entry name" value="EamA_dom"/>
</dbReference>
<keyword evidence="4 5" id="KW-0472">Membrane</keyword>
<comment type="caution">
    <text evidence="7">The sequence shown here is derived from an EMBL/GenBank/DDBJ whole genome shotgun (WGS) entry which is preliminary data.</text>
</comment>
<dbReference type="GO" id="GO:0016020">
    <property type="term" value="C:membrane"/>
    <property type="evidence" value="ECO:0007669"/>
    <property type="project" value="UniProtKB-SubCell"/>
</dbReference>
<gene>
    <name evidence="7" type="ORF">RM544_12420</name>
</gene>
<feature type="transmembrane region" description="Helical" evidence="5">
    <location>
        <begin position="64"/>
        <end position="85"/>
    </location>
</feature>
<reference evidence="7 8" key="1">
    <citation type="submission" date="2023-09" db="EMBL/GenBank/DDBJ databases">
        <authorList>
            <person name="Rey-Velasco X."/>
        </authorList>
    </citation>
    <scope>NUCLEOTIDE SEQUENCE [LARGE SCALE GENOMIC DNA]</scope>
    <source>
        <strain evidence="7 8">W409</strain>
    </source>
</reference>
<accession>A0AAW8R839</accession>
<protein>
    <submittedName>
        <fullName evidence="7">DMT family transporter</fullName>
    </submittedName>
</protein>
<evidence type="ECO:0000256" key="1">
    <source>
        <dbReference type="ARBA" id="ARBA00004141"/>
    </source>
</evidence>
<keyword evidence="2 5" id="KW-0812">Transmembrane</keyword>
<proteinExistence type="predicted"/>
<dbReference type="SUPFAM" id="SSF103481">
    <property type="entry name" value="Multidrug resistance efflux transporter EmrE"/>
    <property type="match status" value="2"/>
</dbReference>
<sequence length="293" mass="31221">MKTSHLLELLLLGAIWGASFMLMKATVPSFGVFALVELRASLAALFLLPVVYFTKQFADLTANWAKLLFVGAVNTAIPFCLFSYTSVHLDAGLTAILNATAPMFGAIIAFFYLQDRIGLHGVIGIFLGFLGVVVISQDNQSTTPVTLIPVLSALVATCCYGIAACYMKKHLSGVKPFAIAAGSQVFAALLLMPLAVYTWPSVSPDLTTWGAALILAVLCTGVAYIMYFDLIAKVGASQAMTVGYLVPVFGIFWGMVVLGETLSAYAITGGSMIILGVMITTGIVRRRRKIPSL</sequence>
<dbReference type="Pfam" id="PF00892">
    <property type="entry name" value="EamA"/>
    <property type="match status" value="2"/>
</dbReference>
<feature type="domain" description="EamA" evidence="6">
    <location>
        <begin position="149"/>
        <end position="281"/>
    </location>
</feature>
<feature type="transmembrane region" description="Helical" evidence="5">
    <location>
        <begin position="178"/>
        <end position="200"/>
    </location>
</feature>
<name>A0AAW8R839_9ALTE</name>
<evidence type="ECO:0000313" key="7">
    <source>
        <dbReference type="EMBL" id="MDT0583348.1"/>
    </source>
</evidence>
<feature type="transmembrane region" description="Helical" evidence="5">
    <location>
        <begin position="32"/>
        <end position="52"/>
    </location>
</feature>
<evidence type="ECO:0000256" key="3">
    <source>
        <dbReference type="ARBA" id="ARBA00022989"/>
    </source>
</evidence>
<dbReference type="PANTHER" id="PTHR32322">
    <property type="entry name" value="INNER MEMBRANE TRANSPORTER"/>
    <property type="match status" value="1"/>
</dbReference>
<comment type="subcellular location">
    <subcellularLocation>
        <location evidence="1">Membrane</location>
        <topology evidence="1">Multi-pass membrane protein</topology>
    </subcellularLocation>
</comment>
<dbReference type="AlphaFoldDB" id="A0AAW8R839"/>
<feature type="transmembrane region" description="Helical" evidence="5">
    <location>
        <begin position="239"/>
        <end position="258"/>
    </location>
</feature>
<feature type="transmembrane region" description="Helical" evidence="5">
    <location>
        <begin position="7"/>
        <end position="26"/>
    </location>
</feature>
<dbReference type="Proteomes" id="UP001249020">
    <property type="component" value="Unassembled WGS sequence"/>
</dbReference>
<organism evidence="7 8">
    <name type="scientific">Brumicola blandensis</name>
    <dbReference type="NCBI Taxonomy" id="3075611"/>
    <lineage>
        <taxon>Bacteria</taxon>
        <taxon>Pseudomonadati</taxon>
        <taxon>Pseudomonadota</taxon>
        <taxon>Gammaproteobacteria</taxon>
        <taxon>Alteromonadales</taxon>
        <taxon>Alteromonadaceae</taxon>
        <taxon>Brumicola</taxon>
    </lineage>
</organism>
<evidence type="ECO:0000259" key="6">
    <source>
        <dbReference type="Pfam" id="PF00892"/>
    </source>
</evidence>
<keyword evidence="3 5" id="KW-1133">Transmembrane helix</keyword>
<keyword evidence="8" id="KW-1185">Reference proteome</keyword>
<evidence type="ECO:0000256" key="4">
    <source>
        <dbReference type="ARBA" id="ARBA00023136"/>
    </source>
</evidence>
<feature type="transmembrane region" description="Helical" evidence="5">
    <location>
        <begin position="206"/>
        <end position="227"/>
    </location>
</feature>
<dbReference type="Gene3D" id="1.10.3730.20">
    <property type="match status" value="1"/>
</dbReference>
<dbReference type="InterPro" id="IPR050638">
    <property type="entry name" value="AA-Vitamin_Transporters"/>
</dbReference>
<evidence type="ECO:0000256" key="5">
    <source>
        <dbReference type="SAM" id="Phobius"/>
    </source>
</evidence>
<dbReference type="InterPro" id="IPR037185">
    <property type="entry name" value="EmrE-like"/>
</dbReference>
<feature type="domain" description="EamA" evidence="6">
    <location>
        <begin position="9"/>
        <end position="136"/>
    </location>
</feature>
<dbReference type="PANTHER" id="PTHR32322:SF9">
    <property type="entry name" value="AMINO-ACID METABOLITE EFFLUX PUMP-RELATED"/>
    <property type="match status" value="1"/>
</dbReference>
<evidence type="ECO:0000256" key="2">
    <source>
        <dbReference type="ARBA" id="ARBA00022692"/>
    </source>
</evidence>